<organism evidence="1 2">
    <name type="scientific">Corynebacterium gallinarum</name>
    <dbReference type="NCBI Taxonomy" id="2762214"/>
    <lineage>
        <taxon>Bacteria</taxon>
        <taxon>Bacillati</taxon>
        <taxon>Actinomycetota</taxon>
        <taxon>Actinomycetes</taxon>
        <taxon>Mycobacteriales</taxon>
        <taxon>Corynebacteriaceae</taxon>
        <taxon>Corynebacterium</taxon>
    </lineage>
</organism>
<proteinExistence type="predicted"/>
<accession>A0A8I0HPL9</accession>
<dbReference type="EMBL" id="JACSPR010000006">
    <property type="protein sequence ID" value="MBD8030614.1"/>
    <property type="molecule type" value="Genomic_DNA"/>
</dbReference>
<name>A0A8I0HPL9_9CORY</name>
<gene>
    <name evidence="1" type="ORF">H9627_09835</name>
</gene>
<dbReference type="AlphaFoldDB" id="A0A8I0HPL9"/>
<sequence>MKSSLTVAGDVTSALTYFATMGIAQIAEVEISDRASIVYSSDPFPKAELHFDEVTPAQVADALRFVAQRWTQPGSWVVQTMPYPEGQSVVERSPFSPRVKVINDLDTWQRHQRFRLSHLDKLLVEADLTALELIGGLGEPAYWRFQGKDRRPDHGASRWEMKTRNKGQEFIKDRLALMCVELSDWSTEQILAGLDGSQVNDPLGKNASDSRTSTGFTSPGPTDVALAFAAIIGISIFPLSHQSHTLSITPAAFPSDILHTRYAVLPIPVVPVTLARLKTIILSHELHVVSSHELMEPEAEKGDSRLLLDGLAASTWLRQRGIVALAKYPVLKTGSSSAPERQILKGEVVVL</sequence>
<dbReference type="Proteomes" id="UP000650224">
    <property type="component" value="Unassembled WGS sequence"/>
</dbReference>
<comment type="caution">
    <text evidence="1">The sequence shown here is derived from an EMBL/GenBank/DDBJ whole genome shotgun (WGS) entry which is preliminary data.</text>
</comment>
<evidence type="ECO:0000313" key="1">
    <source>
        <dbReference type="EMBL" id="MBD8030614.1"/>
    </source>
</evidence>
<dbReference type="RefSeq" id="WP_191733856.1">
    <property type="nucleotide sequence ID" value="NZ_JACSPR010000006.1"/>
</dbReference>
<reference evidence="1 2" key="1">
    <citation type="submission" date="2020-08" db="EMBL/GenBank/DDBJ databases">
        <title>A Genomic Blueprint of the Chicken Gut Microbiome.</title>
        <authorList>
            <person name="Gilroy R."/>
            <person name="Ravi A."/>
            <person name="Getino M."/>
            <person name="Pursley I."/>
            <person name="Horton D.L."/>
            <person name="Alikhan N.-F."/>
            <person name="Baker D."/>
            <person name="Gharbi K."/>
            <person name="Hall N."/>
            <person name="Watson M."/>
            <person name="Adriaenssens E.M."/>
            <person name="Foster-Nyarko E."/>
            <person name="Jarju S."/>
            <person name="Secka A."/>
            <person name="Antonio M."/>
            <person name="Oren A."/>
            <person name="Chaudhuri R."/>
            <person name="La Ragione R.M."/>
            <person name="Hildebrand F."/>
            <person name="Pallen M.J."/>
        </authorList>
    </citation>
    <scope>NUCLEOTIDE SEQUENCE [LARGE SCALE GENOMIC DNA]</scope>
    <source>
        <strain evidence="1 2">Sa1YVA5</strain>
    </source>
</reference>
<protein>
    <submittedName>
        <fullName evidence="1">Uncharacterized protein</fullName>
    </submittedName>
</protein>
<keyword evidence="2" id="KW-1185">Reference proteome</keyword>
<evidence type="ECO:0000313" key="2">
    <source>
        <dbReference type="Proteomes" id="UP000650224"/>
    </source>
</evidence>